<dbReference type="GO" id="GO:0004252">
    <property type="term" value="F:serine-type endopeptidase activity"/>
    <property type="evidence" value="ECO:0007669"/>
    <property type="project" value="InterPro"/>
</dbReference>
<dbReference type="InterPro" id="IPR022764">
    <property type="entry name" value="Peptidase_S54_rhomboid_dom"/>
</dbReference>
<dbReference type="AlphaFoldDB" id="A0A422QXM1"/>
<evidence type="ECO:0000256" key="7">
    <source>
        <dbReference type="SAM" id="Phobius"/>
    </source>
</evidence>
<keyword evidence="5 7" id="KW-1133">Transmembrane helix</keyword>
<keyword evidence="9" id="KW-0645">Protease</keyword>
<dbReference type="OrthoDB" id="9797190at2"/>
<comment type="similarity">
    <text evidence="2">Belongs to the peptidase S54 family.</text>
</comment>
<feature type="transmembrane region" description="Helical" evidence="7">
    <location>
        <begin position="77"/>
        <end position="102"/>
    </location>
</feature>
<dbReference type="PANTHER" id="PTHR43731">
    <property type="entry name" value="RHOMBOID PROTEASE"/>
    <property type="match status" value="1"/>
</dbReference>
<evidence type="ECO:0000313" key="9">
    <source>
        <dbReference type="EMBL" id="RNF34663.1"/>
    </source>
</evidence>
<dbReference type="Gene3D" id="1.20.1540.10">
    <property type="entry name" value="Rhomboid-like"/>
    <property type="match status" value="1"/>
</dbReference>
<organism evidence="9 10">
    <name type="scientific">Paracoccus methylarcula</name>
    <dbReference type="NCBI Taxonomy" id="72022"/>
    <lineage>
        <taxon>Bacteria</taxon>
        <taxon>Pseudomonadati</taxon>
        <taxon>Pseudomonadota</taxon>
        <taxon>Alphaproteobacteria</taxon>
        <taxon>Rhodobacterales</taxon>
        <taxon>Paracoccaceae</taxon>
        <taxon>Paracoccus</taxon>
    </lineage>
</organism>
<comment type="subcellular location">
    <subcellularLocation>
        <location evidence="1">Membrane</location>
        <topology evidence="1">Multi-pass membrane protein</topology>
    </subcellularLocation>
</comment>
<feature type="transmembrane region" description="Helical" evidence="7">
    <location>
        <begin position="141"/>
        <end position="160"/>
    </location>
</feature>
<feature type="transmembrane region" description="Helical" evidence="7">
    <location>
        <begin position="172"/>
        <end position="190"/>
    </location>
</feature>
<dbReference type="SUPFAM" id="SSF144091">
    <property type="entry name" value="Rhomboid-like"/>
    <property type="match status" value="1"/>
</dbReference>
<feature type="transmembrane region" description="Helical" evidence="7">
    <location>
        <begin position="114"/>
        <end position="135"/>
    </location>
</feature>
<dbReference type="GO" id="GO:0016020">
    <property type="term" value="C:membrane"/>
    <property type="evidence" value="ECO:0007669"/>
    <property type="project" value="UniProtKB-SubCell"/>
</dbReference>
<keyword evidence="3 7" id="KW-0812">Transmembrane</keyword>
<evidence type="ECO:0000256" key="4">
    <source>
        <dbReference type="ARBA" id="ARBA00022801"/>
    </source>
</evidence>
<comment type="caution">
    <text evidence="9">The sequence shown here is derived from an EMBL/GenBank/DDBJ whole genome shotgun (WGS) entry which is preliminary data.</text>
</comment>
<dbReference type="PANTHER" id="PTHR43731:SF14">
    <property type="entry name" value="PRESENILIN-ASSOCIATED RHOMBOID-LIKE PROTEIN, MITOCHONDRIAL"/>
    <property type="match status" value="1"/>
</dbReference>
<dbReference type="Proteomes" id="UP000238137">
    <property type="component" value="Unassembled WGS sequence"/>
</dbReference>
<evidence type="ECO:0000256" key="1">
    <source>
        <dbReference type="ARBA" id="ARBA00004141"/>
    </source>
</evidence>
<keyword evidence="10" id="KW-1185">Reference proteome</keyword>
<dbReference type="InterPro" id="IPR035952">
    <property type="entry name" value="Rhomboid-like_sf"/>
</dbReference>
<feature type="transmembrane region" description="Helical" evidence="7">
    <location>
        <begin position="196"/>
        <end position="215"/>
    </location>
</feature>
<feature type="domain" description="Peptidase S54 rhomboid" evidence="8">
    <location>
        <begin position="79"/>
        <end position="213"/>
    </location>
</feature>
<dbReference type="EMBL" id="PXNQ02000005">
    <property type="protein sequence ID" value="RNF34663.1"/>
    <property type="molecule type" value="Genomic_DNA"/>
</dbReference>
<gene>
    <name evidence="9" type="ORF">A7A09_009615</name>
</gene>
<keyword evidence="4" id="KW-0378">Hydrolase</keyword>
<dbReference type="GO" id="GO:0006508">
    <property type="term" value="P:proteolysis"/>
    <property type="evidence" value="ECO:0007669"/>
    <property type="project" value="UniProtKB-KW"/>
</dbReference>
<evidence type="ECO:0000256" key="6">
    <source>
        <dbReference type="ARBA" id="ARBA00023136"/>
    </source>
</evidence>
<evidence type="ECO:0000313" key="10">
    <source>
        <dbReference type="Proteomes" id="UP000238137"/>
    </source>
</evidence>
<feature type="transmembrane region" description="Helical" evidence="7">
    <location>
        <begin position="21"/>
        <end position="42"/>
    </location>
</feature>
<evidence type="ECO:0000259" key="8">
    <source>
        <dbReference type="Pfam" id="PF01694"/>
    </source>
</evidence>
<keyword evidence="6 7" id="KW-0472">Membrane</keyword>
<dbReference type="InterPro" id="IPR050925">
    <property type="entry name" value="Rhomboid_protease_S54"/>
</dbReference>
<evidence type="ECO:0000256" key="3">
    <source>
        <dbReference type="ARBA" id="ARBA00022692"/>
    </source>
</evidence>
<accession>A0A422QXM1</accession>
<proteinExistence type="inferred from homology"/>
<dbReference type="Pfam" id="PF01694">
    <property type="entry name" value="Rhomboid"/>
    <property type="match status" value="1"/>
</dbReference>
<evidence type="ECO:0000256" key="5">
    <source>
        <dbReference type="ARBA" id="ARBA00022989"/>
    </source>
</evidence>
<evidence type="ECO:0000256" key="2">
    <source>
        <dbReference type="ARBA" id="ARBA00009045"/>
    </source>
</evidence>
<reference evidence="9" key="1">
    <citation type="submission" date="2018-05" db="EMBL/GenBank/DDBJ databases">
        <title>Reclassification of Methylarcula marina and Methylarcula terricola as Paracoccus methylarcula sp.nov., comb.nov. and Paracoccus terricola comb.nov.</title>
        <authorList>
            <person name="Shmareva M.N."/>
            <person name="Doronina N.V."/>
            <person name="Vasilenko O.V."/>
            <person name="Tarlachkov S.V."/>
            <person name="Trotsenko Y.A."/>
        </authorList>
    </citation>
    <scope>NUCLEOTIDE SEQUENCE [LARGE SCALE GENOMIC DNA]</scope>
    <source>
        <strain evidence="9">VKM B-2159</strain>
    </source>
</reference>
<protein>
    <submittedName>
        <fullName evidence="9">Rhomboid family intramembrane serine protease</fullName>
    </submittedName>
</protein>
<name>A0A422QXM1_9RHOB</name>
<sequence length="226" mass="24306">MRPARSRRTDGVMTQQARPSLPHWMIALILVCCVIEAGLWLAPMLGYGGVRVAVNLAGGFWSPLLWRGGGLYPGQPVLMFVTYGLLHGGLAHLAMNMFSLAAVGRELARFLRPLPMLAVYLVSQIAAGVLFALISPAPGPMVGASGAIFGLAGALIGQAIKWRRSRRMSMRPIWRAVLIIGGLNIALTLLVPQIAWQAHLGGIIAGFVMGLLLPLKRDRFGARALR</sequence>